<feature type="transmembrane region" description="Helical" evidence="1">
    <location>
        <begin position="572"/>
        <end position="600"/>
    </location>
</feature>
<dbReference type="InterPro" id="IPR012338">
    <property type="entry name" value="Beta-lactam/transpept-like"/>
</dbReference>
<dbReference type="Pfam" id="PF00144">
    <property type="entry name" value="Beta-lactamase"/>
    <property type="match status" value="1"/>
</dbReference>
<dbReference type="PANTHER" id="PTHR46825">
    <property type="entry name" value="D-ALANYL-D-ALANINE-CARBOXYPEPTIDASE/ENDOPEPTIDASE AMPH"/>
    <property type="match status" value="1"/>
</dbReference>
<comment type="caution">
    <text evidence="3">The sequence shown here is derived from an EMBL/GenBank/DDBJ whole genome shotgun (WGS) entry which is preliminary data.</text>
</comment>
<dbReference type="InterPro" id="IPR050491">
    <property type="entry name" value="AmpC-like"/>
</dbReference>
<dbReference type="EMBL" id="VUYU01000016">
    <property type="protein sequence ID" value="NHZ36136.1"/>
    <property type="molecule type" value="Genomic_DNA"/>
</dbReference>
<sequence length="720" mass="78372">MATPLEGCTSTLMARFHASQCAAPRMRHFPFRDIYSRLIESRVALGAMLDCSSFWPGCKHWSNRLNRFLTSCNRAGEGRLGAFLLRMALGVVVGLIYGGHALAQDAAAPVGMTTENVGALFDAQVPLAMAKAGVAGSAVVVVKEGKVLFARGYGYADVERKTPVSPGATLFRIGSISKAVTYTAVMQLVEQGRIDLDADIARYLDFPVPATFSEPITMRNLMSHTAGFEETVKGRWVAPGQLASSRDYLVQQMPKRIFAPGKVPAYSSYGTTLAAYILERVAGESFDVYAERHIFVPLGMRHSSFAQPLPPRLAPMLSKGYDTGTGPARAFDTAQIAPAAGMSSTALDMARFMLAHLGDEAAPGPSLLRQETFAQMHSVQFRHHPAGPGMALGVYEMDQVAPRLIGHTGDIPAFHSGMYLLPEQRIGLFIVQNTAGQAMRDALLKVFSDRYFAPPPHIAAPSQSVGPDESEQVQGSYRTSWRFESSPLSLVNLLEQTVARMVRPGVLVIDTQPGPNGAPVEWRQVASGVWQSAANPQRRIYFVKNALGEWEMSSNRNPTYILQQVPWHQHKLVVFSVLLGSIVIVVCSLLAWPLAALLRLRSGPQAALSSTSRKVRNRMRLAGLLTLLPWVLYAGIGLIQAKEALFVTSPIFPMLLRVVQALAWLALASTIGALLAVSANWRRQQASAARHAYHVLFLLACTGAATMAWQGGLFMWNGKF</sequence>
<evidence type="ECO:0000259" key="2">
    <source>
        <dbReference type="Pfam" id="PF00144"/>
    </source>
</evidence>
<keyword evidence="4" id="KW-1185">Reference proteome</keyword>
<reference evidence="3 4" key="1">
    <citation type="submission" date="2019-09" db="EMBL/GenBank/DDBJ databases">
        <title>Taxonomy of Antarctic Massilia spp.: description of Massilia rubra sp. nov., Massilia aquatica sp. nov., Massilia mucilaginosa sp. nov., Massilia frigida sp. nov. isolated from streams, lakes and regoliths.</title>
        <authorList>
            <person name="Holochova P."/>
            <person name="Sedlacek I."/>
            <person name="Kralova S."/>
            <person name="Maslanova I."/>
            <person name="Busse H.-J."/>
            <person name="Stankova E."/>
            <person name="Vrbovska V."/>
            <person name="Kovarovic V."/>
            <person name="Bartak M."/>
            <person name="Svec P."/>
            <person name="Pantucek R."/>
        </authorList>
    </citation>
    <scope>NUCLEOTIDE SEQUENCE [LARGE SCALE GENOMIC DNA]</scope>
    <source>
        <strain evidence="3 4">CCM 8692</strain>
    </source>
</reference>
<evidence type="ECO:0000313" key="3">
    <source>
        <dbReference type="EMBL" id="NHZ36136.1"/>
    </source>
</evidence>
<feature type="domain" description="Beta-lactamase-related" evidence="2">
    <location>
        <begin position="128"/>
        <end position="441"/>
    </location>
</feature>
<keyword evidence="1" id="KW-1133">Transmembrane helix</keyword>
<feature type="transmembrane region" description="Helical" evidence="1">
    <location>
        <begin position="621"/>
        <end position="641"/>
    </location>
</feature>
<organism evidence="3 4">
    <name type="scientific">Massilia rubra</name>
    <dbReference type="NCBI Taxonomy" id="2607910"/>
    <lineage>
        <taxon>Bacteria</taxon>
        <taxon>Pseudomonadati</taxon>
        <taxon>Pseudomonadota</taxon>
        <taxon>Betaproteobacteria</taxon>
        <taxon>Burkholderiales</taxon>
        <taxon>Oxalobacteraceae</taxon>
        <taxon>Telluria group</taxon>
        <taxon>Massilia</taxon>
    </lineage>
</organism>
<dbReference type="Gene3D" id="3.40.710.10">
    <property type="entry name" value="DD-peptidase/beta-lactamase superfamily"/>
    <property type="match status" value="1"/>
</dbReference>
<evidence type="ECO:0000313" key="4">
    <source>
        <dbReference type="Proteomes" id="UP000785613"/>
    </source>
</evidence>
<name>A0ABX0LV74_9BURK</name>
<feature type="transmembrane region" description="Helical" evidence="1">
    <location>
        <begin position="693"/>
        <end position="716"/>
    </location>
</feature>
<dbReference type="SUPFAM" id="SSF56601">
    <property type="entry name" value="beta-lactamase/transpeptidase-like"/>
    <property type="match status" value="1"/>
</dbReference>
<protein>
    <submittedName>
        <fullName evidence="3">Beta-lactamase family protein</fullName>
    </submittedName>
</protein>
<dbReference type="PANTHER" id="PTHR46825:SF9">
    <property type="entry name" value="BETA-LACTAMASE-RELATED DOMAIN-CONTAINING PROTEIN"/>
    <property type="match status" value="1"/>
</dbReference>
<dbReference type="InterPro" id="IPR001466">
    <property type="entry name" value="Beta-lactam-related"/>
</dbReference>
<gene>
    <name evidence="3" type="ORF">F0185_21445</name>
</gene>
<keyword evidence="1" id="KW-0472">Membrane</keyword>
<feature type="transmembrane region" description="Helical" evidence="1">
    <location>
        <begin position="661"/>
        <end position="681"/>
    </location>
</feature>
<keyword evidence="1" id="KW-0812">Transmembrane</keyword>
<proteinExistence type="predicted"/>
<evidence type="ECO:0000256" key="1">
    <source>
        <dbReference type="SAM" id="Phobius"/>
    </source>
</evidence>
<accession>A0ABX0LV74</accession>
<dbReference type="Proteomes" id="UP000785613">
    <property type="component" value="Unassembled WGS sequence"/>
</dbReference>